<evidence type="ECO:0000256" key="1">
    <source>
        <dbReference type="ARBA" id="ARBA00006754"/>
    </source>
</evidence>
<dbReference type="InterPro" id="IPR051448">
    <property type="entry name" value="CdaR-like_regulators"/>
</dbReference>
<dbReference type="PANTHER" id="PTHR33744:SF7">
    <property type="entry name" value="PUCR FAMILY TRANSCRIPTIONAL REGULATOR"/>
    <property type="match status" value="1"/>
</dbReference>
<dbReference type="Pfam" id="PF13556">
    <property type="entry name" value="HTH_30"/>
    <property type="match status" value="1"/>
</dbReference>
<protein>
    <submittedName>
        <fullName evidence="5">Helix-turn-helix domain-containing protein</fullName>
    </submittedName>
</protein>
<dbReference type="Pfam" id="PF17853">
    <property type="entry name" value="GGDEF_2"/>
    <property type="match status" value="1"/>
</dbReference>
<name>A0A7W7IFT1_9ACTN</name>
<reference evidence="5 8" key="1">
    <citation type="journal article" date="2019" name="Int. J. Syst. Evol. Microbiol.">
        <title>The Global Catalogue of Microorganisms (GCM) 10K type strain sequencing project: providing services to taxonomists for standard genome sequencing and annotation.</title>
        <authorList>
            <consortium name="The Broad Institute Genomics Platform"/>
            <consortium name="The Broad Institute Genome Sequencing Center for Infectious Disease"/>
            <person name="Wu L."/>
            <person name="Ma J."/>
        </authorList>
    </citation>
    <scope>NUCLEOTIDE SEQUENCE [LARGE SCALE GENOMIC DNA]</scope>
    <source>
        <strain evidence="5 8">JCM 10667</strain>
    </source>
</reference>
<evidence type="ECO:0000313" key="8">
    <source>
        <dbReference type="Proteomes" id="UP001501427"/>
    </source>
</evidence>
<evidence type="ECO:0000313" key="6">
    <source>
        <dbReference type="EMBL" id="MBB4776190.1"/>
    </source>
</evidence>
<dbReference type="InterPro" id="IPR041522">
    <property type="entry name" value="CdaR_GGDEF"/>
</dbReference>
<comment type="caution">
    <text evidence="6">The sequence shown here is derived from an EMBL/GenBank/DDBJ whole genome shotgun (WGS) entry which is preliminary data.</text>
</comment>
<feature type="compositionally biased region" description="Gly residues" evidence="2">
    <location>
        <begin position="394"/>
        <end position="407"/>
    </location>
</feature>
<dbReference type="Proteomes" id="UP001501427">
    <property type="component" value="Unassembled WGS sequence"/>
</dbReference>
<evidence type="ECO:0000313" key="5">
    <source>
        <dbReference type="EMBL" id="GAA0555539.1"/>
    </source>
</evidence>
<dbReference type="AlphaFoldDB" id="A0A7W7IFT1"/>
<dbReference type="EMBL" id="JACHMV010000001">
    <property type="protein sequence ID" value="MBB4776190.1"/>
    <property type="molecule type" value="Genomic_DNA"/>
</dbReference>
<proteinExistence type="inferred from homology"/>
<dbReference type="Gene3D" id="1.10.10.2840">
    <property type="entry name" value="PucR C-terminal helix-turn-helix domain"/>
    <property type="match status" value="1"/>
</dbReference>
<dbReference type="InterPro" id="IPR009057">
    <property type="entry name" value="Homeodomain-like_sf"/>
</dbReference>
<organism evidence="6 7">
    <name type="scientific">Actinomadura livida</name>
    <dbReference type="NCBI Taxonomy" id="79909"/>
    <lineage>
        <taxon>Bacteria</taxon>
        <taxon>Bacillati</taxon>
        <taxon>Actinomycetota</taxon>
        <taxon>Actinomycetes</taxon>
        <taxon>Streptosporangiales</taxon>
        <taxon>Thermomonosporaceae</taxon>
        <taxon>Actinomadura</taxon>
    </lineage>
</organism>
<keyword evidence="8" id="KW-1185">Reference proteome</keyword>
<evidence type="ECO:0000256" key="2">
    <source>
        <dbReference type="SAM" id="MobiDB-lite"/>
    </source>
</evidence>
<feature type="domain" description="CdaR GGDEF-like" evidence="4">
    <location>
        <begin position="168"/>
        <end position="274"/>
    </location>
</feature>
<dbReference type="Proteomes" id="UP000549343">
    <property type="component" value="Unassembled WGS sequence"/>
</dbReference>
<reference evidence="5" key="3">
    <citation type="submission" date="2023-12" db="EMBL/GenBank/DDBJ databases">
        <authorList>
            <person name="Sun Q."/>
            <person name="Inoue M."/>
        </authorList>
    </citation>
    <scope>NUCLEOTIDE SEQUENCE</scope>
    <source>
        <strain evidence="5">JCM 10667</strain>
    </source>
</reference>
<feature type="region of interest" description="Disordered" evidence="2">
    <location>
        <begin position="386"/>
        <end position="435"/>
    </location>
</feature>
<dbReference type="EMBL" id="BAAAHD010000016">
    <property type="protein sequence ID" value="GAA0555539.1"/>
    <property type="molecule type" value="Genomic_DNA"/>
</dbReference>
<evidence type="ECO:0000313" key="7">
    <source>
        <dbReference type="Proteomes" id="UP000549343"/>
    </source>
</evidence>
<dbReference type="InterPro" id="IPR025736">
    <property type="entry name" value="PucR_C-HTH_dom"/>
</dbReference>
<reference evidence="6 7" key="2">
    <citation type="submission" date="2020-08" db="EMBL/GenBank/DDBJ databases">
        <title>Sequencing the genomes of 1000 actinobacteria strains.</title>
        <authorList>
            <person name="Klenk H.-P."/>
        </authorList>
    </citation>
    <scope>NUCLEOTIDE SEQUENCE [LARGE SCALE GENOMIC DNA]</scope>
    <source>
        <strain evidence="6 7">DSM 44772</strain>
    </source>
</reference>
<dbReference type="InterPro" id="IPR042070">
    <property type="entry name" value="PucR_C-HTH_sf"/>
</dbReference>
<evidence type="ECO:0000259" key="4">
    <source>
        <dbReference type="Pfam" id="PF17853"/>
    </source>
</evidence>
<accession>A0A7W7IFT1</accession>
<sequence>MTGSGELPEILTAHCPRLDTAIGEALRGHPAYQPIRRAAGPMFGPRGATCARLLGLVLASEPLPAEDLARFRDLGVLAARQAIPLPVLSEVWDLALAAAARSCWSVAPAASFAEMAALTARAARLAGRAREACIQGYAEAPREGGTSRPLRRLLAGTLIDGAPADVIADAAGVRLAPAYLVLVCEAPALTSAAHWQRASERLDARDGVLYSGDLGGLVVLFPAEDPLRAEDAAAEFTAGLAACTRGPVHAATSLLGGLSDIPAALEEASQVLTVVKAIPDAEDRPYRADELLVELAILGQPDIRCRLAAVLSPLDAGTDLRRTLEVLLACNLDRERAARELWIHRRTLHYRLDRIRDLSGIDPSSARGIQLFRAALTSARLTSLERTGGRDAGSDGGGADGGCADGGGAEREGAEGEGGAGGPGEDASFPSPLSA</sequence>
<dbReference type="PANTHER" id="PTHR33744">
    <property type="entry name" value="CARBOHYDRATE DIACID REGULATOR"/>
    <property type="match status" value="1"/>
</dbReference>
<gene>
    <name evidence="6" type="ORF">F4557_004608</name>
    <name evidence="5" type="ORF">GCM10009546_16930</name>
</gene>
<feature type="domain" description="PucR C-terminal helix-turn-helix" evidence="3">
    <location>
        <begin position="320"/>
        <end position="376"/>
    </location>
</feature>
<dbReference type="SUPFAM" id="SSF46689">
    <property type="entry name" value="Homeodomain-like"/>
    <property type="match status" value="1"/>
</dbReference>
<dbReference type="RefSeq" id="WP_184885950.1">
    <property type="nucleotide sequence ID" value="NZ_BAAAHD010000016.1"/>
</dbReference>
<comment type="similarity">
    <text evidence="1">Belongs to the CdaR family.</text>
</comment>
<evidence type="ECO:0000259" key="3">
    <source>
        <dbReference type="Pfam" id="PF13556"/>
    </source>
</evidence>